<organism evidence="1 2">
    <name type="scientific">Melia azedarach</name>
    <name type="common">Chinaberry tree</name>
    <dbReference type="NCBI Taxonomy" id="155640"/>
    <lineage>
        <taxon>Eukaryota</taxon>
        <taxon>Viridiplantae</taxon>
        <taxon>Streptophyta</taxon>
        <taxon>Embryophyta</taxon>
        <taxon>Tracheophyta</taxon>
        <taxon>Spermatophyta</taxon>
        <taxon>Magnoliopsida</taxon>
        <taxon>eudicotyledons</taxon>
        <taxon>Gunneridae</taxon>
        <taxon>Pentapetalae</taxon>
        <taxon>rosids</taxon>
        <taxon>malvids</taxon>
        <taxon>Sapindales</taxon>
        <taxon>Meliaceae</taxon>
        <taxon>Melia</taxon>
    </lineage>
</organism>
<name>A0ACC1Y6T5_MELAZ</name>
<dbReference type="EMBL" id="CM051397">
    <property type="protein sequence ID" value="KAJ4719421.1"/>
    <property type="molecule type" value="Genomic_DNA"/>
</dbReference>
<accession>A0ACC1Y6T5</accession>
<sequence>MSLQHYFHSCKHASLHKFYMTQSSNDRKESLEGVSARPAAEEFAPLAATFRRRLVVGVGSASLVAVGANFGGVTSFVLGLSPENGRNLKLDVLYPIGGYSRCIDTDEGFEFIYPASWVGDQTLLYRAAERKEFERSLDPPPLYNMKSNNGRRKNVNEPVAAFGPPGSTGELNVSVIVSPVPLDFSIEAFGGPMEVGEAIVQTITGSARRPDVRGSLIVSNLREDSLKNVKYYELEFRVESPSFQRHNIAVCCACRGKLYTLNAQAPESVWSEVKSDFHTIADSFSLTF</sequence>
<dbReference type="Proteomes" id="UP001164539">
    <property type="component" value="Chromosome 4"/>
</dbReference>
<evidence type="ECO:0000313" key="1">
    <source>
        <dbReference type="EMBL" id="KAJ4719421.1"/>
    </source>
</evidence>
<comment type="caution">
    <text evidence="1">The sequence shown here is derived from an EMBL/GenBank/DDBJ whole genome shotgun (WGS) entry which is preliminary data.</text>
</comment>
<evidence type="ECO:0000313" key="2">
    <source>
        <dbReference type="Proteomes" id="UP001164539"/>
    </source>
</evidence>
<protein>
    <submittedName>
        <fullName evidence="1">PsbP family</fullName>
    </submittedName>
</protein>
<gene>
    <name evidence="1" type="ORF">OWV82_007401</name>
</gene>
<proteinExistence type="predicted"/>
<keyword evidence="2" id="KW-1185">Reference proteome</keyword>
<reference evidence="1 2" key="1">
    <citation type="journal article" date="2023" name="Science">
        <title>Complex scaffold remodeling in plant triterpene biosynthesis.</title>
        <authorList>
            <person name="De La Pena R."/>
            <person name="Hodgson H."/>
            <person name="Liu J.C."/>
            <person name="Stephenson M.J."/>
            <person name="Martin A.C."/>
            <person name="Owen C."/>
            <person name="Harkess A."/>
            <person name="Leebens-Mack J."/>
            <person name="Jimenez L.E."/>
            <person name="Osbourn A."/>
            <person name="Sattely E.S."/>
        </authorList>
    </citation>
    <scope>NUCLEOTIDE SEQUENCE [LARGE SCALE GENOMIC DNA]</scope>
    <source>
        <strain evidence="2">cv. JPN11</strain>
        <tissue evidence="1">Leaf</tissue>
    </source>
</reference>